<reference evidence="3 4" key="1">
    <citation type="submission" date="2020-12" db="EMBL/GenBank/DDBJ databases">
        <title>Effect of drift, selection, and recombination on the evolution of hybrid genomes in Candida yeast pathogens.</title>
        <authorList>
            <person name="Mixao V."/>
            <person name="Ksiezopolska E."/>
            <person name="Saus E."/>
            <person name="Boekhout T."/>
            <person name="Gacser A."/>
            <person name="Gabaldon T."/>
        </authorList>
    </citation>
    <scope>NUCLEOTIDE SEQUENCE [LARGE SCALE GENOMIC DNA]</scope>
    <source>
        <strain evidence="3 4">BP57</strain>
    </source>
</reference>
<sequence length="482" mass="53558">MFSSSKPKFALELTINELTNVPQINGACYIEVSIRDSKQKHLHKHSNGPTKDTSSTNLSSNGNSSPTNPARSFLSKLDSKAGKTVNKEVSQAKSSSGHVSTTTSLKKLHNFKCNFNYKLTCNLKFSVKSKKSRLIGNKYLSLKVYYVHDDRHGGDEKIIIPLGRLDVNLAEYLNFEDPVNLKYLLDDSKVNSILNLTIGLTELPENFDFHTQLQIQDNNSSVASSSTALRDGLHQTKKRSTTFNVPQFERKNVFNGISNIFNEGSSDDNQGSPKQAPSSPTTPQSETNERVQLPPPPQQQQPAGSRNHRAMFNQGSSAESSASSNISLDGKQIDDIKNMNNQDLIKLVAQSSDVSSVMSSQSPNSNGHNGNAALGQNGNFVSGINRHIAMDPMINSLYIKILESNWDPALYPLLDYSPNQCIDDIFDNPDNPYGCNLKLKEFYDTQIEKDEKNSSGYRNLNGLINEDRYRSDLRSWTLPDLK</sequence>
<protein>
    <recommendedName>
        <fullName evidence="2">C2 NT-type domain-containing protein</fullName>
    </recommendedName>
</protein>
<feature type="region of interest" description="Disordered" evidence="1">
    <location>
        <begin position="40"/>
        <end position="73"/>
    </location>
</feature>
<keyword evidence="4" id="KW-1185">Reference proteome</keyword>
<dbReference type="InterPro" id="IPR019448">
    <property type="entry name" value="NT-C2"/>
</dbReference>
<dbReference type="PANTHER" id="PTHR21456">
    <property type="entry name" value="FAMILY WITH SEQUENCE SIMILARITY 102"/>
    <property type="match status" value="1"/>
</dbReference>
<evidence type="ECO:0000313" key="3">
    <source>
        <dbReference type="EMBL" id="KAG5419469.1"/>
    </source>
</evidence>
<feature type="compositionally biased region" description="Low complexity" evidence="1">
    <location>
        <begin position="53"/>
        <end position="68"/>
    </location>
</feature>
<dbReference type="Pfam" id="PF10358">
    <property type="entry name" value="NT-C2"/>
    <property type="match status" value="1"/>
</dbReference>
<feature type="compositionally biased region" description="Polar residues" evidence="1">
    <location>
        <begin position="218"/>
        <end position="228"/>
    </location>
</feature>
<proteinExistence type="predicted"/>
<feature type="compositionally biased region" description="Polar residues" evidence="1">
    <location>
        <begin position="258"/>
        <end position="286"/>
    </location>
</feature>
<accession>A0A8H7ZF98</accession>
<dbReference type="GeneID" id="93651865"/>
<dbReference type="PANTHER" id="PTHR21456:SF1">
    <property type="entry name" value="C2 NT-TYPE DOMAIN-CONTAINING PROTEIN"/>
    <property type="match status" value="1"/>
</dbReference>
<evidence type="ECO:0000313" key="4">
    <source>
        <dbReference type="Proteomes" id="UP000669133"/>
    </source>
</evidence>
<organism evidence="3 4">
    <name type="scientific">Candida metapsilosis</name>
    <dbReference type="NCBI Taxonomy" id="273372"/>
    <lineage>
        <taxon>Eukaryota</taxon>
        <taxon>Fungi</taxon>
        <taxon>Dikarya</taxon>
        <taxon>Ascomycota</taxon>
        <taxon>Saccharomycotina</taxon>
        <taxon>Pichiomycetes</taxon>
        <taxon>Debaryomycetaceae</taxon>
        <taxon>Candida/Lodderomyces clade</taxon>
        <taxon>Candida</taxon>
    </lineage>
</organism>
<dbReference type="InterPro" id="IPR039931">
    <property type="entry name" value="EEIG1/2-like"/>
</dbReference>
<dbReference type="OrthoDB" id="3365224at2759"/>
<dbReference type="EMBL" id="JAEOAQ010000003">
    <property type="protein sequence ID" value="KAG5419469.1"/>
    <property type="molecule type" value="Genomic_DNA"/>
</dbReference>
<comment type="caution">
    <text evidence="3">The sequence shown here is derived from an EMBL/GenBank/DDBJ whole genome shotgun (WGS) entry which is preliminary data.</text>
</comment>
<dbReference type="AlphaFoldDB" id="A0A8H7ZF98"/>
<dbReference type="Proteomes" id="UP000669133">
    <property type="component" value="Unassembled WGS sequence"/>
</dbReference>
<feature type="region of interest" description="Disordered" evidence="1">
    <location>
        <begin position="218"/>
        <end position="244"/>
    </location>
</feature>
<dbReference type="PROSITE" id="PS51840">
    <property type="entry name" value="C2_NT"/>
    <property type="match status" value="1"/>
</dbReference>
<evidence type="ECO:0000259" key="2">
    <source>
        <dbReference type="PROSITE" id="PS51840"/>
    </source>
</evidence>
<name>A0A8H7ZF98_9ASCO</name>
<dbReference type="RefSeq" id="XP_067548585.1">
    <property type="nucleotide sequence ID" value="XM_067692180.1"/>
</dbReference>
<evidence type="ECO:0000256" key="1">
    <source>
        <dbReference type="SAM" id="MobiDB-lite"/>
    </source>
</evidence>
<feature type="domain" description="C2 NT-type" evidence="2">
    <location>
        <begin position="1"/>
        <end position="202"/>
    </location>
</feature>
<gene>
    <name evidence="3" type="ORF">I9W82_003236</name>
</gene>
<feature type="region of interest" description="Disordered" evidence="1">
    <location>
        <begin position="258"/>
        <end position="326"/>
    </location>
</feature>